<dbReference type="AGR" id="ZFIN:ZDB-GENE-060503-135"/>
<evidence type="ECO:0000256" key="4">
    <source>
        <dbReference type="ARBA" id="ARBA00022729"/>
    </source>
</evidence>
<dbReference type="GeneID" id="558612"/>
<keyword evidence="10" id="KW-0393">Immunoglobulin domain</keyword>
<dbReference type="RefSeq" id="NP_001232014.1">
    <property type="nucleotide sequence ID" value="NM_001245085.1"/>
</dbReference>
<evidence type="ECO:0000259" key="14">
    <source>
        <dbReference type="PROSITE" id="PS50835"/>
    </source>
</evidence>
<keyword evidence="6 12" id="KW-0472">Membrane</keyword>
<reference evidence="18" key="5">
    <citation type="journal article" date="2016" name="Sci. Rep.">
        <title>Zebrafish Collagen Type I: Molecular and Biochemical Characterization of the Major Structural Protein in Bone and Skin.</title>
        <authorList>
            <person name="Gistelinck C."/>
            <person name="Gioia R."/>
            <person name="Gagliardi A."/>
            <person name="Tonelli F."/>
            <person name="Marchese L."/>
            <person name="Bianchi L."/>
            <person name="Landi C."/>
            <person name="Bini L."/>
            <person name="Huysseune A."/>
            <person name="Witten P.E."/>
            <person name="Staes A."/>
            <person name="Gevaert K."/>
            <person name="De Rocker N."/>
            <person name="Menten B."/>
            <person name="Malfait F."/>
            <person name="Leikin S."/>
            <person name="Carra S."/>
            <person name="Tenni R."/>
            <person name="Rossi A."/>
            <person name="De Paepe A."/>
            <person name="Coucke P."/>
            <person name="Willaert A."/>
            <person name="Forlino A."/>
        </authorList>
    </citation>
    <scope>NUCLEOTIDE SEQUENCE</scope>
</reference>
<gene>
    <name evidence="16 18 19" type="primary">hepacam2</name>
    <name evidence="18" type="synonym">si:ch211-287b5.2</name>
</gene>
<dbReference type="Proteomes" id="UP000000437">
    <property type="component" value="Chromosome 19"/>
</dbReference>
<reference evidence="18" key="8">
    <citation type="submission" date="2025-04" db="UniProtKB">
        <authorList>
            <consortium name="RefSeq"/>
        </authorList>
    </citation>
    <scope>IDENTIFICATION</scope>
</reference>
<evidence type="ECO:0000256" key="5">
    <source>
        <dbReference type="ARBA" id="ARBA00022989"/>
    </source>
</evidence>
<dbReference type="AlphaFoldDB" id="A4JYQ6"/>
<dbReference type="EMBL" id="BX936336">
    <property type="status" value="NOT_ANNOTATED_CDS"/>
    <property type="molecule type" value="Genomic_DNA"/>
</dbReference>
<organism evidence="15">
    <name type="scientific">Danio rerio</name>
    <name type="common">Zebrafish</name>
    <name type="synonym">Brachydanio rerio</name>
    <dbReference type="NCBI Taxonomy" id="7955"/>
    <lineage>
        <taxon>Eukaryota</taxon>
        <taxon>Metazoa</taxon>
        <taxon>Chordata</taxon>
        <taxon>Craniata</taxon>
        <taxon>Vertebrata</taxon>
        <taxon>Euteleostomi</taxon>
        <taxon>Actinopterygii</taxon>
        <taxon>Neopterygii</taxon>
        <taxon>Teleostei</taxon>
        <taxon>Ostariophysi</taxon>
        <taxon>Cypriniformes</taxon>
        <taxon>Danionidae</taxon>
        <taxon>Danioninae</taxon>
        <taxon>Danio</taxon>
    </lineage>
</organism>
<dbReference type="PaxDb" id="7955-ENSDARP00000081878"/>
<feature type="signal peptide" evidence="13">
    <location>
        <begin position="1"/>
        <end position="24"/>
    </location>
</feature>
<feature type="domain" description="Ig-like" evidence="14">
    <location>
        <begin position="146"/>
        <end position="233"/>
    </location>
</feature>
<dbReference type="InterPro" id="IPR003598">
    <property type="entry name" value="Ig_sub2"/>
</dbReference>
<dbReference type="InterPro" id="IPR013783">
    <property type="entry name" value="Ig-like_fold"/>
</dbReference>
<evidence type="ECO:0000256" key="7">
    <source>
        <dbReference type="ARBA" id="ARBA00023157"/>
    </source>
</evidence>
<evidence type="ECO:0000256" key="6">
    <source>
        <dbReference type="ARBA" id="ARBA00023136"/>
    </source>
</evidence>
<dbReference type="SMR" id="A4JYQ6"/>
<sequence length="457" mass="51368">MECVEVTMILLICSLFVIISGSDPEYIRLQPTQHGRKGESMNLRVETLFNVKDVPFQGSWFKTRPKVTPLVTFQFSPSTTSSIPNLLVKNITMQELPDVSLRFVNLDEDTKGEYELQVNIVFDENAPPVSVTKTVTVTVSVPVSTPVISKTPESELVEDRDNVTLTCSALHGTEIRYKWLKDNMLVSPSDRHTFSEDNGTLFINPVRKEDMGQYICEAHNQISSEQSQQTDLSVFYGPYNLAVNCDQALKTEGVFTVNPGELAFFECNADSNPPNTFLWISKTGNGTEIVMTGPRLEVKTYELPQGKEFLCRAFNNATKKQDETKFTLVVARLHRGKAKFLQEGSVMSPLALVTVTSVVIIVCMMFVLLRKSCHPKRVVKNFCRRTMTEQRGLHRSGHESATEDFGIYEFVSVGGKMESTQASCRSLTRLDSVRDLHTTIYDVIRHVPETPTLSLLK</sequence>
<dbReference type="SUPFAM" id="SSF48726">
    <property type="entry name" value="Immunoglobulin"/>
    <property type="match status" value="2"/>
</dbReference>
<reference evidence="18" key="4">
    <citation type="journal article" date="2014" name="Gen. Comp. Endocrinol.">
        <title>Calcitonin receptor family evolution and fishing for function using in silico promoter analysis.</title>
        <authorList>
            <person name="Martins R."/>
            <person name="Vieira F.A."/>
            <person name="Power D.M."/>
        </authorList>
    </citation>
    <scope>NUCLEOTIDE SEQUENCE</scope>
</reference>
<evidence type="ECO:0000256" key="11">
    <source>
        <dbReference type="ARBA" id="ARBA00046288"/>
    </source>
</evidence>
<dbReference type="CTD" id="253012"/>
<keyword evidence="3 12" id="KW-0812">Transmembrane</keyword>
<dbReference type="OrthoDB" id="9872799at2759"/>
<dbReference type="InterPro" id="IPR052280">
    <property type="entry name" value="HEPACAM_domain"/>
</dbReference>
<evidence type="ECO:0000256" key="9">
    <source>
        <dbReference type="ARBA" id="ARBA00023306"/>
    </source>
</evidence>
<dbReference type="InterPro" id="IPR036179">
    <property type="entry name" value="Ig-like_dom_sf"/>
</dbReference>
<reference evidence="16" key="2">
    <citation type="submission" date="2012-02" db="UniProtKB">
        <authorList>
            <consortium name="Ensembl"/>
        </authorList>
    </citation>
    <scope>IDENTIFICATION</scope>
    <source>
        <strain evidence="16">Tuebingen</strain>
    </source>
</reference>
<keyword evidence="8" id="KW-0325">Glycoprotein</keyword>
<dbReference type="eggNOG" id="ENOG502QRJQ">
    <property type="taxonomic scope" value="Eukaryota"/>
</dbReference>
<evidence type="ECO:0000313" key="17">
    <source>
        <dbReference type="Proteomes" id="UP000000437"/>
    </source>
</evidence>
<dbReference type="PANTHER" id="PTHR44888">
    <property type="entry name" value="HEPACAM FAMILY MEMBER 2-RELATED"/>
    <property type="match status" value="1"/>
</dbReference>
<evidence type="ECO:0000256" key="10">
    <source>
        <dbReference type="ARBA" id="ARBA00023319"/>
    </source>
</evidence>
<comment type="subcellular location">
    <subcellularLocation>
        <location evidence="1">Cytoplasm</location>
    </subcellularLocation>
    <subcellularLocation>
        <location evidence="11">Endomembrane system</location>
        <topology evidence="11">Single-pass type I membrane protein</topology>
    </subcellularLocation>
</comment>
<dbReference type="Pfam" id="PF13927">
    <property type="entry name" value="Ig_3"/>
    <property type="match status" value="1"/>
</dbReference>
<accession>A4JYQ6</accession>
<feature type="transmembrane region" description="Helical" evidence="12">
    <location>
        <begin position="346"/>
        <end position="369"/>
    </location>
</feature>
<evidence type="ECO:0000313" key="15">
    <source>
        <dbReference type="EMBL" id="CAM73238.1"/>
    </source>
</evidence>
<dbReference type="OMA" id="YFECIAD"/>
<keyword evidence="17" id="KW-1185">Reference proteome</keyword>
<feature type="domain" description="Ig-like" evidence="14">
    <location>
        <begin position="238"/>
        <end position="327"/>
    </location>
</feature>
<evidence type="ECO:0000313" key="18">
    <source>
        <dbReference type="RefSeq" id="NP_001232014.1"/>
    </source>
</evidence>
<dbReference type="EMBL" id="CU458977">
    <property type="protein sequence ID" value="CAM73238.1"/>
    <property type="molecule type" value="mRNA"/>
</dbReference>
<keyword evidence="2" id="KW-0963">Cytoplasm</keyword>
<keyword evidence="9" id="KW-0131">Cell cycle</keyword>
<dbReference type="Bgee" id="ENSDARG00000061365">
    <property type="expression patterns" value="Expressed in pharyngeal gill and 14 other cell types or tissues"/>
</dbReference>
<evidence type="ECO:0000256" key="8">
    <source>
        <dbReference type="ARBA" id="ARBA00023180"/>
    </source>
</evidence>
<keyword evidence="5 12" id="KW-1133">Transmembrane helix</keyword>
<dbReference type="STRING" id="7955.ENSDARP00000081878"/>
<dbReference type="GO" id="GO:0012505">
    <property type="term" value="C:endomembrane system"/>
    <property type="evidence" value="ECO:0007669"/>
    <property type="project" value="UniProtKB-SubCell"/>
</dbReference>
<dbReference type="Ensembl" id="ENSDART00000087444.6">
    <property type="protein sequence ID" value="ENSDARP00000081878.5"/>
    <property type="gene ID" value="ENSDARG00000061365.7"/>
</dbReference>
<dbReference type="HOGENOM" id="CLU_049122_0_0_1"/>
<protein>
    <submittedName>
        <fullName evidence="16 18">HEPACAM family member 2</fullName>
    </submittedName>
    <submittedName>
        <fullName evidence="15">Si:ch211-287b5.2</fullName>
    </submittedName>
</protein>
<dbReference type="GO" id="GO:0005737">
    <property type="term" value="C:cytoplasm"/>
    <property type="evidence" value="ECO:0007669"/>
    <property type="project" value="UniProtKB-SubCell"/>
</dbReference>
<evidence type="ECO:0000256" key="1">
    <source>
        <dbReference type="ARBA" id="ARBA00004496"/>
    </source>
</evidence>
<dbReference type="PROSITE" id="PS50835">
    <property type="entry name" value="IG_LIKE"/>
    <property type="match status" value="2"/>
</dbReference>
<evidence type="ECO:0000256" key="13">
    <source>
        <dbReference type="SAM" id="SignalP"/>
    </source>
</evidence>
<dbReference type="PANTHER" id="PTHR44888:SF1">
    <property type="entry name" value="HEPACAM FAMILY MEMBER 2"/>
    <property type="match status" value="1"/>
</dbReference>
<proteinExistence type="evidence at transcript level"/>
<evidence type="ECO:0000256" key="3">
    <source>
        <dbReference type="ARBA" id="ARBA00022692"/>
    </source>
</evidence>
<evidence type="ECO:0000313" key="16">
    <source>
        <dbReference type="Ensembl" id="ENSDARP00000081878"/>
    </source>
</evidence>
<dbReference type="SMART" id="SM00408">
    <property type="entry name" value="IGc2"/>
    <property type="match status" value="2"/>
</dbReference>
<accession>A0A8M1NZ80</accession>
<evidence type="ECO:0000256" key="12">
    <source>
        <dbReference type="SAM" id="Phobius"/>
    </source>
</evidence>
<dbReference type="ZFIN" id="ZDB-GENE-060503-135">
    <property type="gene designation" value="hepacam2"/>
</dbReference>
<dbReference type="InterPro" id="IPR007110">
    <property type="entry name" value="Ig-like_dom"/>
</dbReference>
<dbReference type="Gene3D" id="2.60.40.10">
    <property type="entry name" value="Immunoglobulins"/>
    <property type="match status" value="2"/>
</dbReference>
<feature type="chain" id="PRO_5035035312" evidence="13 18">
    <location>
        <begin position="25"/>
        <end position="457"/>
    </location>
</feature>
<dbReference type="SMART" id="SM00409">
    <property type="entry name" value="IG"/>
    <property type="match status" value="3"/>
</dbReference>
<reference evidence="18" key="6">
    <citation type="journal article" date="2019" name="Mol. Brain">
        <title>Brain transcriptome analysis of a familial Alzheimer's disease-like mutation in the zebrafish presenilin 1 gene implies effects on energy production.</title>
        <authorList>
            <person name="Newman M."/>
            <person name="Hin N."/>
            <person name="Pederson S."/>
            <person name="Lardelli M."/>
        </authorList>
    </citation>
    <scope>NUCLEOTIDE SEQUENCE</scope>
</reference>
<keyword evidence="4 13" id="KW-0732">Signal</keyword>
<keyword evidence="7" id="KW-1015">Disulfide bond</keyword>
<dbReference type="InterPro" id="IPR003599">
    <property type="entry name" value="Ig_sub"/>
</dbReference>
<dbReference type="KEGG" id="dre:558612"/>
<dbReference type="GeneTree" id="ENSGT01130000278319"/>
<reference evidence="18" key="7">
    <citation type="journal article" date="2022" name="Nat. Commun.">
        <title>An anti-inflammatory activation sequence governs macrophage transcriptional dynamics during tissue injury in zebrafish.</title>
        <authorList>
            <person name="Denans N."/>
            <person name="Tran N.T.T."/>
            <person name="Swall M.E."/>
            <person name="Diaz D.C."/>
            <person name="Blanck J."/>
            <person name="Piotrowski T."/>
        </authorList>
    </citation>
    <scope>NUCLEOTIDE SEQUENCE</scope>
</reference>
<evidence type="ECO:0000313" key="19">
    <source>
        <dbReference type="ZFIN" id="ZDB-GENE-060503-135"/>
    </source>
</evidence>
<name>A4JYQ6_DANRE</name>
<reference evidence="15" key="1">
    <citation type="submission" date="2007-03" db="EMBL/GenBank/DDBJ databases">
        <authorList>
            <person name="Bushell K.M."/>
            <person name="Sollner C."/>
            <person name="Bockett N."/>
            <person name="Wright G.J."/>
        </authorList>
    </citation>
    <scope>NUCLEOTIDE SEQUENCE</scope>
</reference>
<evidence type="ECO:0000256" key="2">
    <source>
        <dbReference type="ARBA" id="ARBA00022490"/>
    </source>
</evidence>
<reference evidence="16 17" key="3">
    <citation type="journal article" date="2013" name="Nature">
        <title>The zebrafish reference genome sequence and its relationship to the human genome.</title>
        <authorList>
            <consortium name="Genome Reference Consortium Zebrafish"/>
            <person name="Howe K."/>
            <person name="Clark M.D."/>
            <person name="Torroja C.F."/>
            <person name="Torrance J."/>
            <person name="Berthelot C."/>
            <person name="Muffato M."/>
            <person name="Collins J.E."/>
            <person name="Humphray S."/>
            <person name="McLaren K."/>
            <person name="Matthews L."/>
            <person name="McLaren S."/>
            <person name="Sealy I."/>
            <person name="Caccamo M."/>
            <person name="Churcher C."/>
            <person name="Scott C."/>
            <person name="Barrett J.C."/>
            <person name="Koch R."/>
            <person name="Rauch G.J."/>
            <person name="White S."/>
            <person name="Chow W."/>
            <person name="Kilian B."/>
            <person name="Quintais L.T."/>
            <person name="Guerra-Assuncao J.A."/>
            <person name="Zhou Y."/>
            <person name="Gu Y."/>
            <person name="Yen J."/>
            <person name="Vogel J.H."/>
            <person name="Eyre T."/>
            <person name="Redmond S."/>
            <person name="Banerjee R."/>
            <person name="Chi J."/>
            <person name="Fu B."/>
            <person name="Langley E."/>
            <person name="Maguire S.F."/>
            <person name="Laird G.K."/>
            <person name="Lloyd D."/>
            <person name="Kenyon E."/>
            <person name="Donaldson S."/>
            <person name="Sehra H."/>
            <person name="Almeida-King J."/>
            <person name="Loveland J."/>
            <person name="Trevanion S."/>
            <person name="Jones M."/>
            <person name="Quail M."/>
            <person name="Willey D."/>
            <person name="Hunt A."/>
            <person name="Burton J."/>
            <person name="Sims S."/>
            <person name="McLay K."/>
            <person name="Plumb B."/>
            <person name="Davis J."/>
            <person name="Clee C."/>
            <person name="Oliver K."/>
            <person name="Clark R."/>
            <person name="Riddle C."/>
            <person name="Elliot D."/>
            <person name="Eliott D."/>
            <person name="Threadgold G."/>
            <person name="Harden G."/>
            <person name="Ware D."/>
            <person name="Begum S."/>
            <person name="Mortimore B."/>
            <person name="Mortimer B."/>
            <person name="Kerry G."/>
            <person name="Heath P."/>
            <person name="Phillimore B."/>
            <person name="Tracey A."/>
            <person name="Corby N."/>
            <person name="Dunn M."/>
            <person name="Johnson C."/>
            <person name="Wood J."/>
            <person name="Clark S."/>
            <person name="Pelan S."/>
            <person name="Griffiths G."/>
            <person name="Smith M."/>
            <person name="Glithero R."/>
            <person name="Howden P."/>
            <person name="Barker N."/>
            <person name="Lloyd C."/>
            <person name="Stevens C."/>
            <person name="Harley J."/>
            <person name="Holt K."/>
            <person name="Panagiotidis G."/>
            <person name="Lovell J."/>
            <person name="Beasley H."/>
            <person name="Henderson C."/>
            <person name="Gordon D."/>
            <person name="Auger K."/>
            <person name="Wright D."/>
            <person name="Collins J."/>
            <person name="Raisen C."/>
            <person name="Dyer L."/>
            <person name="Leung K."/>
            <person name="Robertson L."/>
            <person name="Ambridge K."/>
            <person name="Leongamornlert D."/>
            <person name="McGuire S."/>
            <person name="Gilderthorp R."/>
            <person name="Griffiths C."/>
            <person name="Manthravadi D."/>
            <person name="Nichol S."/>
            <person name="Barker G."/>
            <person name="Whitehead S."/>
            <person name="Kay M."/>
            <person name="Brown J."/>
            <person name="Murnane C."/>
            <person name="Gray E."/>
            <person name="Humphries M."/>
            <person name="Sycamore N."/>
            <person name="Barker D."/>
            <person name="Saunders D."/>
            <person name="Wallis J."/>
            <person name="Babbage A."/>
            <person name="Hammond S."/>
            <person name="Mashreghi-Mohammadi M."/>
            <person name="Barr L."/>
            <person name="Martin S."/>
            <person name="Wray P."/>
            <person name="Ellington A."/>
            <person name="Matthews N."/>
            <person name="Ellwood M."/>
            <person name="Woodmansey R."/>
            <person name="Clark G."/>
            <person name="Cooper J."/>
            <person name="Cooper J."/>
            <person name="Tromans A."/>
            <person name="Grafham D."/>
            <person name="Skuce C."/>
            <person name="Pandian R."/>
            <person name="Andrews R."/>
            <person name="Harrison E."/>
            <person name="Kimberley A."/>
            <person name="Garnett J."/>
            <person name="Fosker N."/>
            <person name="Hall R."/>
            <person name="Garner P."/>
            <person name="Kelly D."/>
            <person name="Bird C."/>
            <person name="Palmer S."/>
            <person name="Gehring I."/>
            <person name="Berger A."/>
            <person name="Dooley C.M."/>
            <person name="Ersan-Urun Z."/>
            <person name="Eser C."/>
            <person name="Geiger H."/>
            <person name="Geisler M."/>
            <person name="Karotki L."/>
            <person name="Kirn A."/>
            <person name="Konantz J."/>
            <person name="Konantz M."/>
            <person name="Oberlander M."/>
            <person name="Rudolph-Geiger S."/>
            <person name="Teucke M."/>
            <person name="Lanz C."/>
            <person name="Raddatz G."/>
            <person name="Osoegawa K."/>
            <person name="Zhu B."/>
            <person name="Rapp A."/>
            <person name="Widaa S."/>
            <person name="Langford C."/>
            <person name="Yang F."/>
            <person name="Schuster S.C."/>
            <person name="Carter N.P."/>
            <person name="Harrow J."/>
            <person name="Ning Z."/>
            <person name="Herrero J."/>
            <person name="Searle S.M."/>
            <person name="Enright A."/>
            <person name="Geisler R."/>
            <person name="Plasterk R.H."/>
            <person name="Lee C."/>
            <person name="Westerfield M."/>
            <person name="de Jong P.J."/>
            <person name="Zon L.I."/>
            <person name="Postlethwait J.H."/>
            <person name="Nusslein-Volhard C."/>
            <person name="Hubbard T.J."/>
            <person name="Roest Crollius H."/>
            <person name="Rogers J."/>
            <person name="Stemple D.L."/>
        </authorList>
    </citation>
    <scope>NUCLEOTIDE SEQUENCE [LARGE SCALE GENOMIC DNA]</scope>
    <source>
        <strain evidence="16">Tuebingen</strain>
    </source>
</reference>